<name>C8TEX4_ORYSI</name>
<evidence type="ECO:0000313" key="2">
    <source>
        <dbReference type="EMBL" id="BAI39693.1"/>
    </source>
</evidence>
<feature type="region of interest" description="Disordered" evidence="1">
    <location>
        <begin position="17"/>
        <end position="59"/>
    </location>
</feature>
<accession>C8TEX4</accession>
<evidence type="ECO:0000256" key="1">
    <source>
        <dbReference type="SAM" id="MobiDB-lite"/>
    </source>
</evidence>
<protein>
    <submittedName>
        <fullName evidence="2">Uncharacterized protein K0031E03.29</fullName>
    </submittedName>
</protein>
<organism evidence="2">
    <name type="scientific">Oryza sativa subsp. indica</name>
    <name type="common">Rice</name>
    <dbReference type="NCBI Taxonomy" id="39946"/>
    <lineage>
        <taxon>Eukaryota</taxon>
        <taxon>Viridiplantae</taxon>
        <taxon>Streptophyta</taxon>
        <taxon>Embryophyta</taxon>
        <taxon>Tracheophyta</taxon>
        <taxon>Spermatophyta</taxon>
        <taxon>Magnoliopsida</taxon>
        <taxon>Liliopsida</taxon>
        <taxon>Poales</taxon>
        <taxon>Poaceae</taxon>
        <taxon>BOP clade</taxon>
        <taxon>Oryzoideae</taxon>
        <taxon>Oryzeae</taxon>
        <taxon>Oryzinae</taxon>
        <taxon>Oryza</taxon>
        <taxon>Oryza sativa</taxon>
    </lineage>
</organism>
<dbReference type="AlphaFoldDB" id="C8TEX4"/>
<gene>
    <name evidence="2" type="primary">K0031E03.29</name>
</gene>
<feature type="region of interest" description="Disordered" evidence="1">
    <location>
        <begin position="161"/>
        <end position="192"/>
    </location>
</feature>
<feature type="region of interest" description="Disordered" evidence="1">
    <location>
        <begin position="81"/>
        <end position="135"/>
    </location>
</feature>
<proteinExistence type="predicted"/>
<dbReference type="EMBL" id="AP009079">
    <property type="protein sequence ID" value="BAI39693.1"/>
    <property type="molecule type" value="Genomic_DNA"/>
</dbReference>
<feature type="compositionally biased region" description="Low complexity" evidence="1">
    <location>
        <begin position="88"/>
        <end position="100"/>
    </location>
</feature>
<reference evidence="2" key="1">
    <citation type="journal article" date="2009" name="Plant J.">
        <title>Comparative analysis of complete orthologous centromeres from two subspecies of rice reveals rapid variation of centromere organization and structure.</title>
        <authorList>
            <person name="Wu J."/>
            <person name="Fujisawa M."/>
            <person name="Tian Z."/>
            <person name="Yamagata H."/>
            <person name="Kamiya K."/>
            <person name="Shibata M."/>
            <person name="Hosokawa S."/>
            <person name="Ito Y."/>
            <person name="Hamada M."/>
            <person name="Katagiri S."/>
            <person name="Kurita K."/>
            <person name="Yamamoto M."/>
            <person name="Kikuta A."/>
            <person name="Machita K."/>
            <person name="Karasawa W."/>
            <person name="Kanamori H."/>
            <person name="Namiki N."/>
            <person name="Mizuno H."/>
            <person name="Ma J."/>
            <person name="Sasaki T."/>
            <person name="Matsumoto T."/>
        </authorList>
    </citation>
    <scope>NUCLEOTIDE SEQUENCE</scope>
</reference>
<sequence>MGDGPALAVAELAVAPQQGGGRVAGLRRTQHSGASSSFVRPAAPSSVRQSATTRADVCPSPSSSILVGVVVVHGVAWTRREASANSKASADVSTSSSTAASPPPPAAHPRRLQPPHSPHSASPRHPQGASPHPFPTAATALFRLAPLLALASLRAHYMPWTMPPPMRMDDAGDGRTPARRWRTDNSATDGRD</sequence>